<reference evidence="17" key="1">
    <citation type="journal article" date="2021" name="PeerJ">
        <title>Extensive microbial diversity within the chicken gut microbiome revealed by metagenomics and culture.</title>
        <authorList>
            <person name="Gilroy R."/>
            <person name="Ravi A."/>
            <person name="Getino M."/>
            <person name="Pursley I."/>
            <person name="Horton D.L."/>
            <person name="Alikhan N.F."/>
            <person name="Baker D."/>
            <person name="Gharbi K."/>
            <person name="Hall N."/>
            <person name="Watson M."/>
            <person name="Adriaenssens E.M."/>
            <person name="Foster-Nyarko E."/>
            <person name="Jarju S."/>
            <person name="Secka A."/>
            <person name="Antonio M."/>
            <person name="Oren A."/>
            <person name="Chaudhuri R.R."/>
            <person name="La Ragione R."/>
            <person name="Hildebrand F."/>
            <person name="Pallen M.J."/>
        </authorList>
    </citation>
    <scope>NUCLEOTIDE SEQUENCE</scope>
    <source>
        <strain evidence="17">14975</strain>
    </source>
</reference>
<dbReference type="GO" id="GO:0015648">
    <property type="term" value="F:lipid-linked peptidoglycan transporter activity"/>
    <property type="evidence" value="ECO:0007669"/>
    <property type="project" value="TreeGrafter"/>
</dbReference>
<keyword evidence="8 16" id="KW-0472">Membrane</keyword>
<feature type="transmembrane region" description="Helical" evidence="16">
    <location>
        <begin position="43"/>
        <end position="62"/>
    </location>
</feature>
<dbReference type="InterPro" id="IPR001182">
    <property type="entry name" value="FtsW/RodA"/>
</dbReference>
<evidence type="ECO:0000256" key="10">
    <source>
        <dbReference type="ARBA" id="ARBA00033270"/>
    </source>
</evidence>
<evidence type="ECO:0000256" key="7">
    <source>
        <dbReference type="ARBA" id="ARBA00022989"/>
    </source>
</evidence>
<feature type="transmembrane region" description="Helical" evidence="16">
    <location>
        <begin position="137"/>
        <end position="157"/>
    </location>
</feature>
<keyword evidence="4 16" id="KW-0812">Transmembrane</keyword>
<keyword evidence="6" id="KW-0573">Peptidoglycan synthesis</keyword>
<evidence type="ECO:0000256" key="11">
    <source>
        <dbReference type="ARBA" id="ARBA00038053"/>
    </source>
</evidence>
<evidence type="ECO:0000256" key="6">
    <source>
        <dbReference type="ARBA" id="ARBA00022984"/>
    </source>
</evidence>
<sequence length="380" mass="42058">MNSRLCITTLWISFIALLVLGLVMVASTGLCAAMQPDESPETFIWKQSLFALLGIVFAVMIGSFDYHRLRNYAWLIYGVSVVLLILCYVPGFRVELNGEHRWINLGLRFQPSELAKICLVLIMAHWYTTHREMSGTFWRGFAIPGMLFGIPLLLILFEKDMGTAAALAMTGFCLMFVAGARWWLLVYSIIIGALVLISMTTANDNRMERIYAWLDPQAYSQGAGAQQWIAMLSFARGGSTGVGLGEGIYKYGKLPFAHTDFIFAAIGEEWGLVGTLGIVLLFTVMTTCGLIIALKMEETFGRLLATGLVCIIFWPAALNMMVVTSILPNTGLPLPFISYGGTNLIMTIAAIGLITSVQRHTPAIRSSYWPLRQLLNNTRP</sequence>
<organism evidence="17 18">
    <name type="scientific">Candidatus Akkermansia intestinigallinarum</name>
    <dbReference type="NCBI Taxonomy" id="2838431"/>
    <lineage>
        <taxon>Bacteria</taxon>
        <taxon>Pseudomonadati</taxon>
        <taxon>Verrucomicrobiota</taxon>
        <taxon>Verrucomicrobiia</taxon>
        <taxon>Verrucomicrobiales</taxon>
        <taxon>Akkermansiaceae</taxon>
        <taxon>Akkermansia</taxon>
    </lineage>
</organism>
<protein>
    <recommendedName>
        <fullName evidence="12">Probable peptidoglycan glycosyltransferase FtsW</fullName>
        <ecNumber evidence="14">2.4.99.28</ecNumber>
    </recommendedName>
    <alternativeName>
        <fullName evidence="13">Cell division protein FtsW</fullName>
    </alternativeName>
    <alternativeName>
        <fullName evidence="10">Cell wall polymerase</fullName>
    </alternativeName>
    <alternativeName>
        <fullName evidence="9">Peptidoglycan polymerase</fullName>
    </alternativeName>
</protein>
<proteinExistence type="inferred from homology"/>
<feature type="transmembrane region" description="Helical" evidence="16">
    <location>
        <begin position="303"/>
        <end position="324"/>
    </location>
</feature>
<dbReference type="GO" id="GO:0051301">
    <property type="term" value="P:cell division"/>
    <property type="evidence" value="ECO:0007669"/>
    <property type="project" value="InterPro"/>
</dbReference>
<dbReference type="GO" id="GO:0008955">
    <property type="term" value="F:peptidoglycan glycosyltransferase activity"/>
    <property type="evidence" value="ECO:0007669"/>
    <property type="project" value="UniProtKB-EC"/>
</dbReference>
<dbReference type="PANTHER" id="PTHR30474:SF2">
    <property type="entry name" value="PEPTIDOGLYCAN GLYCOSYLTRANSFERASE FTSW-RELATED"/>
    <property type="match status" value="1"/>
</dbReference>
<evidence type="ECO:0000256" key="2">
    <source>
        <dbReference type="ARBA" id="ARBA00022676"/>
    </source>
</evidence>
<reference evidence="17" key="2">
    <citation type="submission" date="2021-04" db="EMBL/GenBank/DDBJ databases">
        <authorList>
            <person name="Gilroy R."/>
        </authorList>
    </citation>
    <scope>NUCLEOTIDE SEQUENCE</scope>
    <source>
        <strain evidence="17">14975</strain>
    </source>
</reference>
<dbReference type="GO" id="GO:0032153">
    <property type="term" value="C:cell division site"/>
    <property type="evidence" value="ECO:0007669"/>
    <property type="project" value="TreeGrafter"/>
</dbReference>
<feature type="transmembrane region" description="Helical" evidence="16">
    <location>
        <begin position="270"/>
        <end position="294"/>
    </location>
</feature>
<evidence type="ECO:0000313" key="17">
    <source>
        <dbReference type="EMBL" id="HIX20575.1"/>
    </source>
</evidence>
<feature type="transmembrane region" description="Helical" evidence="16">
    <location>
        <begin position="336"/>
        <end position="357"/>
    </location>
</feature>
<comment type="subcellular location">
    <subcellularLocation>
        <location evidence="1">Membrane</location>
        <topology evidence="1">Multi-pass membrane protein</topology>
    </subcellularLocation>
</comment>
<keyword evidence="3" id="KW-0808">Transferase</keyword>
<gene>
    <name evidence="17" type="ORF">H9862_08260</name>
</gene>
<dbReference type="GO" id="GO:0008360">
    <property type="term" value="P:regulation of cell shape"/>
    <property type="evidence" value="ECO:0007669"/>
    <property type="project" value="UniProtKB-KW"/>
</dbReference>
<evidence type="ECO:0000256" key="3">
    <source>
        <dbReference type="ARBA" id="ARBA00022679"/>
    </source>
</evidence>
<evidence type="ECO:0000313" key="18">
    <source>
        <dbReference type="Proteomes" id="UP000823964"/>
    </source>
</evidence>
<evidence type="ECO:0000256" key="16">
    <source>
        <dbReference type="SAM" id="Phobius"/>
    </source>
</evidence>
<evidence type="ECO:0000256" key="15">
    <source>
        <dbReference type="ARBA" id="ARBA00049902"/>
    </source>
</evidence>
<name>A0A9D1VD28_9BACT</name>
<evidence type="ECO:0000256" key="5">
    <source>
        <dbReference type="ARBA" id="ARBA00022960"/>
    </source>
</evidence>
<feature type="transmembrane region" description="Helical" evidence="16">
    <location>
        <begin position="74"/>
        <end position="92"/>
    </location>
</feature>
<evidence type="ECO:0000256" key="1">
    <source>
        <dbReference type="ARBA" id="ARBA00004141"/>
    </source>
</evidence>
<dbReference type="PANTHER" id="PTHR30474">
    <property type="entry name" value="CELL CYCLE PROTEIN"/>
    <property type="match status" value="1"/>
</dbReference>
<evidence type="ECO:0000256" key="8">
    <source>
        <dbReference type="ARBA" id="ARBA00023136"/>
    </source>
</evidence>
<evidence type="ECO:0000256" key="14">
    <source>
        <dbReference type="ARBA" id="ARBA00044770"/>
    </source>
</evidence>
<dbReference type="Pfam" id="PF01098">
    <property type="entry name" value="FTSW_RODA_SPOVE"/>
    <property type="match status" value="1"/>
</dbReference>
<comment type="caution">
    <text evidence="17">The sequence shown here is derived from an EMBL/GenBank/DDBJ whole genome shotgun (WGS) entry which is preliminary data.</text>
</comment>
<dbReference type="AlphaFoldDB" id="A0A9D1VD28"/>
<dbReference type="Proteomes" id="UP000823964">
    <property type="component" value="Unassembled WGS sequence"/>
</dbReference>
<dbReference type="GO" id="GO:0009252">
    <property type="term" value="P:peptidoglycan biosynthetic process"/>
    <property type="evidence" value="ECO:0007669"/>
    <property type="project" value="UniProtKB-KW"/>
</dbReference>
<evidence type="ECO:0000256" key="9">
    <source>
        <dbReference type="ARBA" id="ARBA00032370"/>
    </source>
</evidence>
<evidence type="ECO:0000256" key="13">
    <source>
        <dbReference type="ARBA" id="ARBA00041418"/>
    </source>
</evidence>
<dbReference type="EMBL" id="DXFQ01000156">
    <property type="protein sequence ID" value="HIX20575.1"/>
    <property type="molecule type" value="Genomic_DNA"/>
</dbReference>
<evidence type="ECO:0000256" key="12">
    <source>
        <dbReference type="ARBA" id="ARBA00041185"/>
    </source>
</evidence>
<dbReference type="EC" id="2.4.99.28" evidence="14"/>
<comment type="similarity">
    <text evidence="11">Belongs to the SEDS family. FtsW subfamily.</text>
</comment>
<keyword evidence="5" id="KW-0133">Cell shape</keyword>
<keyword evidence="7 16" id="KW-1133">Transmembrane helix</keyword>
<evidence type="ECO:0000256" key="4">
    <source>
        <dbReference type="ARBA" id="ARBA00022692"/>
    </source>
</evidence>
<keyword evidence="2" id="KW-0328">Glycosyltransferase</keyword>
<accession>A0A9D1VD28</accession>
<feature type="transmembrane region" description="Helical" evidence="16">
    <location>
        <begin position="164"/>
        <end position="197"/>
    </location>
</feature>
<dbReference type="GO" id="GO:0005886">
    <property type="term" value="C:plasma membrane"/>
    <property type="evidence" value="ECO:0007669"/>
    <property type="project" value="TreeGrafter"/>
</dbReference>
<comment type="catalytic activity">
    <reaction evidence="15">
        <text>[GlcNAc-(1-&gt;4)-Mur2Ac(oyl-L-Ala-gamma-D-Glu-L-Lys-D-Ala-D-Ala)](n)-di-trans,octa-cis-undecaprenyl diphosphate + beta-D-GlcNAc-(1-&gt;4)-Mur2Ac(oyl-L-Ala-gamma-D-Glu-L-Lys-D-Ala-D-Ala)-di-trans,octa-cis-undecaprenyl diphosphate = [GlcNAc-(1-&gt;4)-Mur2Ac(oyl-L-Ala-gamma-D-Glu-L-Lys-D-Ala-D-Ala)](n+1)-di-trans,octa-cis-undecaprenyl diphosphate + di-trans,octa-cis-undecaprenyl diphosphate + H(+)</text>
        <dbReference type="Rhea" id="RHEA:23708"/>
        <dbReference type="Rhea" id="RHEA-COMP:9602"/>
        <dbReference type="Rhea" id="RHEA-COMP:9603"/>
        <dbReference type="ChEBI" id="CHEBI:15378"/>
        <dbReference type="ChEBI" id="CHEBI:58405"/>
        <dbReference type="ChEBI" id="CHEBI:60033"/>
        <dbReference type="ChEBI" id="CHEBI:78435"/>
        <dbReference type="EC" id="2.4.99.28"/>
    </reaction>
</comment>